<organism evidence="2 3">
    <name type="scientific">Victivallis lenta</name>
    <dbReference type="NCBI Taxonomy" id="2606640"/>
    <lineage>
        <taxon>Bacteria</taxon>
        <taxon>Pseudomonadati</taxon>
        <taxon>Lentisphaerota</taxon>
        <taxon>Lentisphaeria</taxon>
        <taxon>Victivallales</taxon>
        <taxon>Victivallaceae</taxon>
        <taxon>Victivallis</taxon>
    </lineage>
</organism>
<proteinExistence type="predicted"/>
<feature type="transmembrane region" description="Helical" evidence="1">
    <location>
        <begin position="73"/>
        <end position="92"/>
    </location>
</feature>
<dbReference type="AlphaFoldDB" id="A0A844G8S7"/>
<name>A0A844G8S7_9BACT</name>
<keyword evidence="1" id="KW-0812">Transmembrane</keyword>
<feature type="transmembrane region" description="Helical" evidence="1">
    <location>
        <begin position="33"/>
        <end position="66"/>
    </location>
</feature>
<gene>
    <name evidence="2" type="ORF">FYJ85_19685</name>
</gene>
<accession>A0A844G8S7</accession>
<dbReference type="Proteomes" id="UP000435649">
    <property type="component" value="Unassembled WGS sequence"/>
</dbReference>
<reference evidence="2 3" key="1">
    <citation type="submission" date="2019-08" db="EMBL/GenBank/DDBJ databases">
        <title>In-depth cultivation of the pig gut microbiome towards novel bacterial diversity and tailored functional studies.</title>
        <authorList>
            <person name="Wylensek D."/>
            <person name="Hitch T.C.A."/>
            <person name="Clavel T."/>
        </authorList>
    </citation>
    <scope>NUCLEOTIDE SEQUENCE [LARGE SCALE GENOMIC DNA]</scope>
    <source>
        <strain evidence="2 3">BBE-744-WT-12</strain>
    </source>
</reference>
<keyword evidence="1" id="KW-1133">Transmembrane helix</keyword>
<evidence type="ECO:0000313" key="3">
    <source>
        <dbReference type="Proteomes" id="UP000435649"/>
    </source>
</evidence>
<protein>
    <submittedName>
        <fullName evidence="2">Uncharacterized protein</fullName>
    </submittedName>
</protein>
<dbReference type="EMBL" id="VUNS01000032">
    <property type="protein sequence ID" value="MST99252.1"/>
    <property type="molecule type" value="Genomic_DNA"/>
</dbReference>
<keyword evidence="1" id="KW-0472">Membrane</keyword>
<keyword evidence="3" id="KW-1185">Reference proteome</keyword>
<dbReference type="RefSeq" id="WP_154420447.1">
    <property type="nucleotide sequence ID" value="NZ_VUNS01000032.1"/>
</dbReference>
<comment type="caution">
    <text evidence="2">The sequence shown here is derived from an EMBL/GenBank/DDBJ whole genome shotgun (WGS) entry which is preliminary data.</text>
</comment>
<evidence type="ECO:0000313" key="2">
    <source>
        <dbReference type="EMBL" id="MST99252.1"/>
    </source>
</evidence>
<evidence type="ECO:0000256" key="1">
    <source>
        <dbReference type="SAM" id="Phobius"/>
    </source>
</evidence>
<sequence length="118" mass="12365">MISLLSFVVALAVQALFFYLATRITGNKTSYGTLFVIALIGSICSAIPAVGFLIGLIVVLFLLVYWGKMSWGSAILTVLLAYVLAFIITFLLGLLFGIALFSSGSAAPAATAAAVLLR</sequence>